<comment type="caution">
    <text evidence="1">The sequence shown here is derived from an EMBL/GenBank/DDBJ whole genome shotgun (WGS) entry which is preliminary data.</text>
</comment>
<gene>
    <name evidence="1" type="ORF">LCGC14_2634650</name>
</gene>
<proteinExistence type="predicted"/>
<sequence>MATVDLARVFRFSGRDLPDPCPSYNPQECLAHFAKQFPKLNGGKVVDPVHENGNLVFELRAQEFGAKG</sequence>
<dbReference type="InterPro" id="IPR032866">
    <property type="entry name" value="Prok_Ub"/>
</dbReference>
<dbReference type="EMBL" id="LAZR01045283">
    <property type="protein sequence ID" value="KKK99249.1"/>
    <property type="molecule type" value="Genomic_DNA"/>
</dbReference>
<dbReference type="AlphaFoldDB" id="A0A0F9CA65"/>
<evidence type="ECO:0000313" key="1">
    <source>
        <dbReference type="EMBL" id="KKK99249.1"/>
    </source>
</evidence>
<evidence type="ECO:0008006" key="2">
    <source>
        <dbReference type="Google" id="ProtNLM"/>
    </source>
</evidence>
<name>A0A0F9CA65_9ZZZZ</name>
<reference evidence="1" key="1">
    <citation type="journal article" date="2015" name="Nature">
        <title>Complex archaea that bridge the gap between prokaryotes and eukaryotes.</title>
        <authorList>
            <person name="Spang A."/>
            <person name="Saw J.H."/>
            <person name="Jorgensen S.L."/>
            <person name="Zaremba-Niedzwiedzka K."/>
            <person name="Martijn J."/>
            <person name="Lind A.E."/>
            <person name="van Eijk R."/>
            <person name="Schleper C."/>
            <person name="Guy L."/>
            <person name="Ettema T.J."/>
        </authorList>
    </citation>
    <scope>NUCLEOTIDE SEQUENCE</scope>
</reference>
<dbReference type="Pfam" id="PF14454">
    <property type="entry name" value="Prok_Ub"/>
    <property type="match status" value="1"/>
</dbReference>
<accession>A0A0F9CA65</accession>
<protein>
    <recommendedName>
        <fullName evidence="2">PRTRC system protein C</fullName>
    </recommendedName>
</protein>
<organism evidence="1">
    <name type="scientific">marine sediment metagenome</name>
    <dbReference type="NCBI Taxonomy" id="412755"/>
    <lineage>
        <taxon>unclassified sequences</taxon>
        <taxon>metagenomes</taxon>
        <taxon>ecological metagenomes</taxon>
    </lineage>
</organism>